<organism evidence="2 3">
    <name type="scientific">Rotaria magnacalcarata</name>
    <dbReference type="NCBI Taxonomy" id="392030"/>
    <lineage>
        <taxon>Eukaryota</taxon>
        <taxon>Metazoa</taxon>
        <taxon>Spiralia</taxon>
        <taxon>Gnathifera</taxon>
        <taxon>Rotifera</taxon>
        <taxon>Eurotatoria</taxon>
        <taxon>Bdelloidea</taxon>
        <taxon>Philodinida</taxon>
        <taxon>Philodinidae</taxon>
        <taxon>Rotaria</taxon>
    </lineage>
</organism>
<evidence type="ECO:0000313" key="3">
    <source>
        <dbReference type="Proteomes" id="UP000663856"/>
    </source>
</evidence>
<comment type="caution">
    <text evidence="2">The sequence shown here is derived from an EMBL/GenBank/DDBJ whole genome shotgun (WGS) entry which is preliminary data.</text>
</comment>
<dbReference type="Proteomes" id="UP000663856">
    <property type="component" value="Unassembled WGS sequence"/>
</dbReference>
<proteinExistence type="predicted"/>
<feature type="compositionally biased region" description="Polar residues" evidence="1">
    <location>
        <begin position="24"/>
        <end position="39"/>
    </location>
</feature>
<name>A0A816MC25_9BILA</name>
<evidence type="ECO:0000256" key="1">
    <source>
        <dbReference type="SAM" id="MobiDB-lite"/>
    </source>
</evidence>
<feature type="non-terminal residue" evidence="2">
    <location>
        <position position="39"/>
    </location>
</feature>
<feature type="compositionally biased region" description="Low complexity" evidence="1">
    <location>
        <begin position="1"/>
        <end position="23"/>
    </location>
</feature>
<dbReference type="AlphaFoldDB" id="A0A816MC25"/>
<dbReference type="EMBL" id="CAJNRF010000759">
    <property type="protein sequence ID" value="CAF1979514.1"/>
    <property type="molecule type" value="Genomic_DNA"/>
</dbReference>
<evidence type="ECO:0000313" key="2">
    <source>
        <dbReference type="EMBL" id="CAF1979514.1"/>
    </source>
</evidence>
<gene>
    <name evidence="2" type="ORF">WKI299_LOCUS3707</name>
</gene>
<accession>A0A816MC25</accession>
<feature type="region of interest" description="Disordered" evidence="1">
    <location>
        <begin position="1"/>
        <end position="39"/>
    </location>
</feature>
<reference evidence="2" key="1">
    <citation type="submission" date="2021-02" db="EMBL/GenBank/DDBJ databases">
        <authorList>
            <person name="Nowell W R."/>
        </authorList>
    </citation>
    <scope>NUCLEOTIDE SEQUENCE</scope>
</reference>
<protein>
    <submittedName>
        <fullName evidence="2">Uncharacterized protein</fullName>
    </submittedName>
</protein>
<sequence>MTTDNDSNITDNDNGTVGTNDNVQVTSNAQHGTVQQPPQ</sequence>